<evidence type="ECO:0000259" key="3">
    <source>
        <dbReference type="Pfam" id="PF18204"/>
    </source>
</evidence>
<keyword evidence="1" id="KW-0732">Signal</keyword>
<dbReference type="Proteomes" id="UP001567572">
    <property type="component" value="Unassembled WGS sequence"/>
</dbReference>
<dbReference type="NCBIfam" id="TIGR04126">
    <property type="entry name" value="PGF_CTERM"/>
    <property type="match status" value="1"/>
</dbReference>
<feature type="compositionally biased region" description="Low complexity" evidence="2">
    <location>
        <begin position="335"/>
        <end position="353"/>
    </location>
</feature>
<evidence type="ECO:0000313" key="4">
    <source>
        <dbReference type="EMBL" id="MEZ3164850.1"/>
    </source>
</evidence>
<dbReference type="InterPro" id="IPR026371">
    <property type="entry name" value="PGF_CTERM"/>
</dbReference>
<feature type="compositionally biased region" description="Acidic residues" evidence="2">
    <location>
        <begin position="354"/>
        <end position="370"/>
    </location>
</feature>
<feature type="region of interest" description="Disordered" evidence="2">
    <location>
        <begin position="1"/>
        <end position="24"/>
    </location>
</feature>
<dbReference type="AlphaFoldDB" id="A0ABD5M954"/>
<gene>
    <name evidence="4" type="ORF">ABNG04_13335</name>
</gene>
<dbReference type="GO" id="GO:0030115">
    <property type="term" value="C:S-layer"/>
    <property type="evidence" value="ECO:0007669"/>
    <property type="project" value="UniProtKB-SubCell"/>
</dbReference>
<evidence type="ECO:0000313" key="5">
    <source>
        <dbReference type="Proteomes" id="UP001567572"/>
    </source>
</evidence>
<proteinExistence type="predicted"/>
<comment type="caution">
    <text evidence="4">The sequence shown here is derived from an EMBL/GenBank/DDBJ whole genome shotgun (WGS) entry which is preliminary data.</text>
</comment>
<dbReference type="EMBL" id="JBEDNY010000004">
    <property type="protein sequence ID" value="MEZ3164850.1"/>
    <property type="molecule type" value="Genomic_DNA"/>
</dbReference>
<evidence type="ECO:0000256" key="2">
    <source>
        <dbReference type="SAM" id="MobiDB-lite"/>
    </source>
</evidence>
<name>A0ABD5M954_9EURY</name>
<dbReference type="GO" id="GO:0005886">
    <property type="term" value="C:plasma membrane"/>
    <property type="evidence" value="ECO:0007669"/>
    <property type="project" value="UniProtKB-SubCell"/>
</dbReference>
<keyword evidence="5" id="KW-1185">Reference proteome</keyword>
<protein>
    <submittedName>
        <fullName evidence="4">PGF-CTERM sorting domain-containing protein</fullName>
    </submittedName>
</protein>
<feature type="domain" description="PGF-CTERM archaeal protein-sorting signal" evidence="3">
    <location>
        <begin position="384"/>
        <end position="406"/>
    </location>
</feature>
<sequence>MRLFHTDGSGGGDGTAAEVPRSRRQLRADPVVTNCEPSRLRRRNLLSAVATGATALTVVGGTPGTATGQSDSAPEPDATLILDNVYANAWEVTSIDGEGATADVGAENPELTLRIGNRYAVRNTAGQNHPLAFRDADENPVLSQSGRGSFEADDEVQWTDEDGTVSFTLTPDLAAAMSEYVCTLHSSMAAPVAVAPQKATIDVTAAATSTTSAAAEPITVETAVERTTDVPPVNASVDLTIATVEGDLVYSSTAPIGEFSGPDVRVAFPGDASSETTETGARTTVTENGIVIDPETAREYAITVTANADNAERASAETSFSVVVEADPSTSNKTSGAASGDNADGNASSSNETSESDAPAEGEAAADDSAMETNQRDEPTSDDVPGFGVGSALTALAGVAYAARRRKGSE</sequence>
<reference evidence="4 5" key="1">
    <citation type="submission" date="2024-06" db="EMBL/GenBank/DDBJ databases">
        <title>Halorubrum miltondacostae sp. nov., a potential PHA producer isolated from an inland solar saltern in Rio Maior, Portugal.</title>
        <authorList>
            <person name="Albuquerque L."/>
            <person name="Viver T."/>
            <person name="Barroso C."/>
            <person name="Claudino R."/>
            <person name="Galvan M."/>
            <person name="Simoes G."/>
            <person name="Lobo Da Cunha A."/>
            <person name="Egas C."/>
        </authorList>
    </citation>
    <scope>NUCLEOTIDE SEQUENCE [LARGE SCALE GENOMIC DNA]</scope>
    <source>
        <strain evidence="4 5">RMP-11</strain>
    </source>
</reference>
<dbReference type="Pfam" id="PF18204">
    <property type="entry name" value="PGF-CTERM"/>
    <property type="match status" value="1"/>
</dbReference>
<feature type="region of interest" description="Disordered" evidence="2">
    <location>
        <begin position="325"/>
        <end position="389"/>
    </location>
</feature>
<organism evidence="4 5">
    <name type="scientific">Halorubrum miltondacostae</name>
    <dbReference type="NCBI Taxonomy" id="3076378"/>
    <lineage>
        <taxon>Archaea</taxon>
        <taxon>Methanobacteriati</taxon>
        <taxon>Methanobacteriota</taxon>
        <taxon>Stenosarchaea group</taxon>
        <taxon>Halobacteria</taxon>
        <taxon>Halobacteriales</taxon>
        <taxon>Haloferacaceae</taxon>
        <taxon>Halorubrum</taxon>
    </lineage>
</organism>
<accession>A0ABD5M954</accession>
<evidence type="ECO:0000256" key="1">
    <source>
        <dbReference type="ARBA" id="ARBA00022729"/>
    </source>
</evidence>
<dbReference type="RefSeq" id="WP_371162893.1">
    <property type="nucleotide sequence ID" value="NZ_JBEDNX010000016.1"/>
</dbReference>